<protein>
    <submittedName>
        <fullName evidence="1">Uncharacterized protein</fullName>
    </submittedName>
</protein>
<dbReference type="InterPro" id="IPR053342">
    <property type="entry name" value="Exosome_cofactor/PTGS_suppr"/>
</dbReference>
<proteinExistence type="predicted"/>
<evidence type="ECO:0000313" key="2">
    <source>
        <dbReference type="Proteomes" id="UP000834106"/>
    </source>
</evidence>
<evidence type="ECO:0000313" key="1">
    <source>
        <dbReference type="EMBL" id="CAI9784408.1"/>
    </source>
</evidence>
<gene>
    <name evidence="1" type="ORF">FPE_LOCUS31838</name>
</gene>
<sequence>MDSAAKKSARFEAAPAGAELDMLPDSFGETKFFETSSETKRSNNLAYVQQEDTSQLGPAESLNNVMNHAKMPAYVDTTINNLLEETSILIIINDITLPLDVNAAPHSTNSSLDPTLKSKLLDDFDSWLDTI</sequence>
<dbReference type="PANTHER" id="PTHR37260">
    <property type="entry name" value="PHOSPHORELAY PROTEIN"/>
    <property type="match status" value="1"/>
</dbReference>
<accession>A0AAD2ECK9</accession>
<dbReference type="Proteomes" id="UP000834106">
    <property type="component" value="Chromosome 20"/>
</dbReference>
<dbReference type="PANTHER" id="PTHR37260:SF2">
    <property type="entry name" value="PROTEIN ECERIFERUM 16"/>
    <property type="match status" value="1"/>
</dbReference>
<reference evidence="1" key="1">
    <citation type="submission" date="2023-05" db="EMBL/GenBank/DDBJ databases">
        <authorList>
            <person name="Huff M."/>
        </authorList>
    </citation>
    <scope>NUCLEOTIDE SEQUENCE</scope>
</reference>
<keyword evidence="2" id="KW-1185">Reference proteome</keyword>
<dbReference type="EMBL" id="OU503055">
    <property type="protein sequence ID" value="CAI9784408.1"/>
    <property type="molecule type" value="Genomic_DNA"/>
</dbReference>
<dbReference type="AlphaFoldDB" id="A0AAD2ECK9"/>
<organism evidence="1 2">
    <name type="scientific">Fraxinus pennsylvanica</name>
    <dbReference type="NCBI Taxonomy" id="56036"/>
    <lineage>
        <taxon>Eukaryota</taxon>
        <taxon>Viridiplantae</taxon>
        <taxon>Streptophyta</taxon>
        <taxon>Embryophyta</taxon>
        <taxon>Tracheophyta</taxon>
        <taxon>Spermatophyta</taxon>
        <taxon>Magnoliopsida</taxon>
        <taxon>eudicotyledons</taxon>
        <taxon>Gunneridae</taxon>
        <taxon>Pentapetalae</taxon>
        <taxon>asterids</taxon>
        <taxon>lamiids</taxon>
        <taxon>Lamiales</taxon>
        <taxon>Oleaceae</taxon>
        <taxon>Oleeae</taxon>
        <taxon>Fraxinus</taxon>
    </lineage>
</organism>
<name>A0AAD2ECK9_9LAMI</name>